<dbReference type="Gene3D" id="3.90.550.10">
    <property type="entry name" value="Spore Coat Polysaccharide Biosynthesis Protein SpsA, Chain A"/>
    <property type="match status" value="1"/>
</dbReference>
<evidence type="ECO:0000313" key="2">
    <source>
        <dbReference type="EMBL" id="GAA4816288.1"/>
    </source>
</evidence>
<organism evidence="2 3">
    <name type="scientific">Litoribaculum gwangyangense</name>
    <dbReference type="NCBI Taxonomy" id="1130722"/>
    <lineage>
        <taxon>Bacteria</taxon>
        <taxon>Pseudomonadati</taxon>
        <taxon>Bacteroidota</taxon>
        <taxon>Flavobacteriia</taxon>
        <taxon>Flavobacteriales</taxon>
        <taxon>Flavobacteriaceae</taxon>
        <taxon>Litoribaculum</taxon>
    </lineage>
</organism>
<dbReference type="PANTHER" id="PTHR43685:SF2">
    <property type="entry name" value="GLYCOSYLTRANSFERASE 2-LIKE DOMAIN-CONTAINING PROTEIN"/>
    <property type="match status" value="1"/>
</dbReference>
<comment type="caution">
    <text evidence="2">The sequence shown here is derived from an EMBL/GenBank/DDBJ whole genome shotgun (WGS) entry which is preliminary data.</text>
</comment>
<dbReference type="RefSeq" id="WP_345277460.1">
    <property type="nucleotide sequence ID" value="NZ_BAABJW010000004.1"/>
</dbReference>
<reference evidence="3" key="1">
    <citation type="journal article" date="2019" name="Int. J. Syst. Evol. Microbiol.">
        <title>The Global Catalogue of Microorganisms (GCM) 10K type strain sequencing project: providing services to taxonomists for standard genome sequencing and annotation.</title>
        <authorList>
            <consortium name="The Broad Institute Genomics Platform"/>
            <consortium name="The Broad Institute Genome Sequencing Center for Infectious Disease"/>
            <person name="Wu L."/>
            <person name="Ma J."/>
        </authorList>
    </citation>
    <scope>NUCLEOTIDE SEQUENCE [LARGE SCALE GENOMIC DNA]</scope>
    <source>
        <strain evidence="3">JCM 18325</strain>
    </source>
</reference>
<protein>
    <submittedName>
        <fullName evidence="2">Glycosyltransferase family 2 protein</fullName>
    </submittedName>
</protein>
<dbReference type="Proteomes" id="UP001501433">
    <property type="component" value="Unassembled WGS sequence"/>
</dbReference>
<sequence length="306" mass="36395">MVPFISVVIPLYNKEKYIKATIESVLNQSFTDFEIIVVNDGSTDDSLNIVKNIKDSRIHTYSNKNHGLSYSRNFGIKKARSEYIAFLDADDLWMVDFLETIQRLIDTHKTYFVFSTNVLVLKPHKTARLNPKIFDTGKTKIIDSYFNLNKNIMCPSSLVLNKSVFKDVGYFDETVNYGEEYDFYIRCFSVYNLVYYMDSKVCYRTGLPDQLTTRNKNFIRKIPDYEKYLKTIEYPYLKKFLDFVHYELVVLYKMEKNDALVNFYKEKINTKNLTWVQKIKYFLPTDLFFITKNIYLGFRKYLSIFQ</sequence>
<dbReference type="Pfam" id="PF00535">
    <property type="entry name" value="Glycos_transf_2"/>
    <property type="match status" value="1"/>
</dbReference>
<dbReference type="SUPFAM" id="SSF53448">
    <property type="entry name" value="Nucleotide-diphospho-sugar transferases"/>
    <property type="match status" value="1"/>
</dbReference>
<dbReference type="InterPro" id="IPR050834">
    <property type="entry name" value="Glycosyltransf_2"/>
</dbReference>
<feature type="domain" description="Glycosyltransferase 2-like" evidence="1">
    <location>
        <begin position="6"/>
        <end position="168"/>
    </location>
</feature>
<accession>A0ABP9CQ82</accession>
<proteinExistence type="predicted"/>
<gene>
    <name evidence="2" type="ORF">GCM10023330_25750</name>
</gene>
<dbReference type="InterPro" id="IPR001173">
    <property type="entry name" value="Glyco_trans_2-like"/>
</dbReference>
<dbReference type="PANTHER" id="PTHR43685">
    <property type="entry name" value="GLYCOSYLTRANSFERASE"/>
    <property type="match status" value="1"/>
</dbReference>
<name>A0ABP9CQ82_9FLAO</name>
<dbReference type="InterPro" id="IPR029044">
    <property type="entry name" value="Nucleotide-diphossugar_trans"/>
</dbReference>
<dbReference type="EMBL" id="BAABJW010000004">
    <property type="protein sequence ID" value="GAA4816288.1"/>
    <property type="molecule type" value="Genomic_DNA"/>
</dbReference>
<dbReference type="CDD" id="cd00761">
    <property type="entry name" value="Glyco_tranf_GTA_type"/>
    <property type="match status" value="1"/>
</dbReference>
<keyword evidence="3" id="KW-1185">Reference proteome</keyword>
<evidence type="ECO:0000313" key="3">
    <source>
        <dbReference type="Proteomes" id="UP001501433"/>
    </source>
</evidence>
<evidence type="ECO:0000259" key="1">
    <source>
        <dbReference type="Pfam" id="PF00535"/>
    </source>
</evidence>